<evidence type="ECO:0000256" key="2">
    <source>
        <dbReference type="SAM" id="SignalP"/>
    </source>
</evidence>
<reference evidence="3" key="1">
    <citation type="submission" date="2023-06" db="EMBL/GenBank/DDBJ databases">
        <authorList>
            <person name="Delattre M."/>
        </authorList>
    </citation>
    <scope>NUCLEOTIDE SEQUENCE</scope>
    <source>
        <strain evidence="3">AF72</strain>
    </source>
</reference>
<keyword evidence="4" id="KW-1185">Reference proteome</keyword>
<comment type="caution">
    <text evidence="3">The sequence shown here is derived from an EMBL/GenBank/DDBJ whole genome shotgun (WGS) entry which is preliminary data.</text>
</comment>
<evidence type="ECO:0000313" key="3">
    <source>
        <dbReference type="EMBL" id="CAJ0581863.1"/>
    </source>
</evidence>
<feature type="compositionally biased region" description="Basic and acidic residues" evidence="1">
    <location>
        <begin position="81"/>
        <end position="91"/>
    </location>
</feature>
<feature type="compositionally biased region" description="Basic and acidic residues" evidence="1">
    <location>
        <begin position="104"/>
        <end position="115"/>
    </location>
</feature>
<dbReference type="EMBL" id="CATQJA010002664">
    <property type="protein sequence ID" value="CAJ0581863.1"/>
    <property type="molecule type" value="Genomic_DNA"/>
</dbReference>
<sequence length="511" mass="57692">MRLNLLFFLTIVSITSSENTDDKPADHRKWRLIPFARGIRTAKAKVQTTEMEPTEFFPSSEQRWVQPRAVEVHDLEKTAVKPAERFRPVRPERRRRKKNSRKERRIESTPEEEKISWPPVTTPKSRIQSKRKHFVIVAPSAPDPTPEPILPLINTTTIPKGPPLTQHSPTFLSTVLPRMERLAFGAPTRAVDEPAEVAELDALLRDLPDAQEGAGQEKREVGGDEAFRVNTEDGGSTALEISPEQLPEEYRKMLRKGYVSYPTFNAGNYSRKPQALFEASILPPPQLQFQQPQNQPQQQPMFMPQIQQPQFGGFGQPQLAIGQPQLPSNFQLPDPRLISQNGFTIPQNTPQNQNQALLLRARQMLALRDLELQRARQMLLLQQTRQAQAQAQFMSGQQRVGREIASEPAPGQISPLLMAEIYRRQIFVAQLMAQAQQRAALAQQQLPDGWSSVGNQGFTVPQNNPFLQSQDFSGGWPEQQPQIPTGPTASITRNGQQFHIPVVFKRGAPLQ</sequence>
<evidence type="ECO:0000313" key="4">
    <source>
        <dbReference type="Proteomes" id="UP001177023"/>
    </source>
</evidence>
<keyword evidence="2" id="KW-0732">Signal</keyword>
<feature type="signal peptide" evidence="2">
    <location>
        <begin position="1"/>
        <end position="17"/>
    </location>
</feature>
<proteinExistence type="predicted"/>
<feature type="region of interest" description="Disordered" evidence="1">
    <location>
        <begin position="81"/>
        <end position="128"/>
    </location>
</feature>
<dbReference type="AlphaFoldDB" id="A0AA36D687"/>
<feature type="non-terminal residue" evidence="3">
    <location>
        <position position="1"/>
    </location>
</feature>
<feature type="chain" id="PRO_5041407537" evidence="2">
    <location>
        <begin position="18"/>
        <end position="511"/>
    </location>
</feature>
<dbReference type="Proteomes" id="UP001177023">
    <property type="component" value="Unassembled WGS sequence"/>
</dbReference>
<evidence type="ECO:0000256" key="1">
    <source>
        <dbReference type="SAM" id="MobiDB-lite"/>
    </source>
</evidence>
<gene>
    <name evidence="3" type="ORF">MSPICULIGERA_LOCUS20016</name>
</gene>
<name>A0AA36D687_9BILA</name>
<organism evidence="3 4">
    <name type="scientific">Mesorhabditis spiculigera</name>
    <dbReference type="NCBI Taxonomy" id="96644"/>
    <lineage>
        <taxon>Eukaryota</taxon>
        <taxon>Metazoa</taxon>
        <taxon>Ecdysozoa</taxon>
        <taxon>Nematoda</taxon>
        <taxon>Chromadorea</taxon>
        <taxon>Rhabditida</taxon>
        <taxon>Rhabditina</taxon>
        <taxon>Rhabditomorpha</taxon>
        <taxon>Rhabditoidea</taxon>
        <taxon>Rhabditidae</taxon>
        <taxon>Mesorhabditinae</taxon>
        <taxon>Mesorhabditis</taxon>
    </lineage>
</organism>
<protein>
    <submittedName>
        <fullName evidence="3">Uncharacterized protein</fullName>
    </submittedName>
</protein>
<feature type="compositionally biased region" description="Basic residues" evidence="1">
    <location>
        <begin position="92"/>
        <end position="103"/>
    </location>
</feature>
<accession>A0AA36D687</accession>